<keyword evidence="8 12" id="KW-0862">Zinc</keyword>
<evidence type="ECO:0000313" key="16">
    <source>
        <dbReference type="EMBL" id="KAB5590271.1"/>
    </source>
</evidence>
<evidence type="ECO:0000256" key="7">
    <source>
        <dbReference type="ARBA" id="ARBA00022801"/>
    </source>
</evidence>
<dbReference type="CDD" id="cd09596">
    <property type="entry name" value="M36"/>
    <property type="match status" value="1"/>
</dbReference>
<name>A0A5N5QFM9_9AGAM</name>
<dbReference type="AlphaFoldDB" id="A0A5N5QFM9"/>
<feature type="active site" evidence="11">
    <location>
        <position position="545"/>
    </location>
</feature>
<dbReference type="InterPro" id="IPR011096">
    <property type="entry name" value="FTP_domain"/>
</dbReference>
<feature type="chain" id="PRO_5024486813" description="Extracellular metalloproteinase" evidence="13">
    <location>
        <begin position="26"/>
        <end position="765"/>
    </location>
</feature>
<keyword evidence="5 12" id="KW-0479">Metal-binding</keyword>
<keyword evidence="17" id="KW-1185">Reference proteome</keyword>
<reference evidence="16 17" key="1">
    <citation type="journal article" date="2019" name="Fungal Biol. Biotechnol.">
        <title>Draft genome sequence of fastidious pathogen Ceratobasidium theobromae, which causes vascular-streak dieback in Theobroma cacao.</title>
        <authorList>
            <person name="Ali S.S."/>
            <person name="Asman A."/>
            <person name="Shao J."/>
            <person name="Firmansyah A.P."/>
            <person name="Susilo A.W."/>
            <person name="Rosmana A."/>
            <person name="McMahon P."/>
            <person name="Junaid M."/>
            <person name="Guest D."/>
            <person name="Kheng T.Y."/>
            <person name="Meinhardt L.W."/>
            <person name="Bailey B.A."/>
        </authorList>
    </citation>
    <scope>NUCLEOTIDE SEQUENCE [LARGE SCALE GENOMIC DNA]</scope>
    <source>
        <strain evidence="16 17">CT2</strain>
    </source>
</reference>
<dbReference type="InterPro" id="IPR050371">
    <property type="entry name" value="Fungal_virulence_M36"/>
</dbReference>
<evidence type="ECO:0000256" key="12">
    <source>
        <dbReference type="PIRSR" id="PIRSR601842-2"/>
    </source>
</evidence>
<comment type="cofactor">
    <cofactor evidence="12">
        <name>Zn(2+)</name>
        <dbReference type="ChEBI" id="CHEBI:29105"/>
    </cofactor>
    <text evidence="12">Binds 1 zinc ion per subunit.</text>
</comment>
<evidence type="ECO:0000256" key="13">
    <source>
        <dbReference type="RuleBase" id="RU364017"/>
    </source>
</evidence>
<feature type="compositionally biased region" description="Basic and acidic residues" evidence="14">
    <location>
        <begin position="357"/>
        <end position="368"/>
    </location>
</feature>
<keyword evidence="10 13" id="KW-0865">Zymogen</keyword>
<feature type="region of interest" description="Disordered" evidence="14">
    <location>
        <begin position="355"/>
        <end position="385"/>
    </location>
</feature>
<dbReference type="EMBL" id="SSOP01000183">
    <property type="protein sequence ID" value="KAB5590271.1"/>
    <property type="molecule type" value="Genomic_DNA"/>
</dbReference>
<evidence type="ECO:0000256" key="4">
    <source>
        <dbReference type="ARBA" id="ARBA00022670"/>
    </source>
</evidence>
<dbReference type="Proteomes" id="UP000383932">
    <property type="component" value="Unassembled WGS sequence"/>
</dbReference>
<dbReference type="Pfam" id="PF07504">
    <property type="entry name" value="FTP"/>
    <property type="match status" value="1"/>
</dbReference>
<dbReference type="GO" id="GO:0006508">
    <property type="term" value="P:proteolysis"/>
    <property type="evidence" value="ECO:0007669"/>
    <property type="project" value="UniProtKB-KW"/>
</dbReference>
<dbReference type="SUPFAM" id="SSF55486">
    <property type="entry name" value="Metalloproteases ('zincins'), catalytic domain"/>
    <property type="match status" value="1"/>
</dbReference>
<sequence>MGLIRRTLSVAALALALSSTSEARARKSLSFRPPHPDALFQTSPVHVLNSRDSHQVAQIFLDRLAYPGNSYFIRKDSYTDERTGISHVFVRQVVNGLEVADGNINLNIYNGTVLSYGNSFFAGSAKHSTLLAPNWHQAVYCAEPTTNPSDHACGETLEHLQGIASLHSFQPFSFHNDPRAAVFFFLQAANPGTHYLVSNFNSYKVEPHLCTDKHEEPMSCLGWRVTGVADGLEPVFARSVYIQTPGPHGSTKLNLAWRLEVTLPDNQYEAYVSAHDPSKIIAVTDWVVDAPTPDEDGWLTKLQRHVLSQQQSLIEEIQVPLHAPEPYVTAHAPIPIATQGTYNVWKWGINDPVSGKRSREVAPKDRKASPLGWHSIPAKNDPFQSSTSSDIVNFTTTVGNNVIAHENWDGGADWKNNKRPDGGPGLVFDFPYGADPSEPGWQNVEPIKYSNLSVTQLFYVVNMYHDLLYAYGFDERSGNFQQHNFGKGGTENDAVLIFSQDSTGFNNANFMTPPDGQNGRCRMYVWNTAKPFRDGGLDQGIVIHELSHGLSTRLTGGPRDSTCLGLGESGGMGEGWGDFIATMVRSSKEPRDYPIGGWAANEPPGIRHFQYSTNKTTNPSMYDYLQRPQYREVHAIGEVWAEILFVILGKMIEKHGFADSLFPSADSQFYRVFKHKDGRVSQVPKNGNTLMLQLIVDGMKLQPCRPTILQARDAIFQADEQLTGGENSCVLWKGFADRGLGTDAKKLGFASRPSINGFKIPPECD</sequence>
<comment type="subcellular location">
    <subcellularLocation>
        <location evidence="1 13">Secreted</location>
    </subcellularLocation>
</comment>
<comment type="caution">
    <text evidence="16">The sequence shown here is derived from an EMBL/GenBank/DDBJ whole genome shotgun (WGS) entry which is preliminary data.</text>
</comment>
<dbReference type="PANTHER" id="PTHR33478">
    <property type="entry name" value="EXTRACELLULAR METALLOPROTEINASE MEP"/>
    <property type="match status" value="1"/>
</dbReference>
<feature type="signal peptide" evidence="13">
    <location>
        <begin position="1"/>
        <end position="25"/>
    </location>
</feature>
<feature type="binding site" evidence="12">
    <location>
        <position position="574"/>
    </location>
    <ligand>
        <name>Zn(2+)</name>
        <dbReference type="ChEBI" id="CHEBI:29105"/>
        <note>catalytic</note>
    </ligand>
</feature>
<dbReference type="PANTHER" id="PTHR33478:SF1">
    <property type="entry name" value="EXTRACELLULAR METALLOPROTEINASE MEP"/>
    <property type="match status" value="1"/>
</dbReference>
<dbReference type="Gene3D" id="1.10.390.10">
    <property type="entry name" value="Neutral Protease Domain 2"/>
    <property type="match status" value="1"/>
</dbReference>
<dbReference type="GO" id="GO:0004222">
    <property type="term" value="F:metalloendopeptidase activity"/>
    <property type="evidence" value="ECO:0007669"/>
    <property type="project" value="InterPro"/>
</dbReference>
<dbReference type="InterPro" id="IPR027268">
    <property type="entry name" value="Peptidase_M4/M1_CTD_sf"/>
</dbReference>
<keyword evidence="9 13" id="KW-0482">Metalloprotease</keyword>
<feature type="domain" description="FTP" evidence="15">
    <location>
        <begin position="72"/>
        <end position="120"/>
    </location>
</feature>
<keyword evidence="3 13" id="KW-0964">Secreted</keyword>
<keyword evidence="6 13" id="KW-0732">Signal</keyword>
<keyword evidence="7 13" id="KW-0378">Hydrolase</keyword>
<evidence type="ECO:0000256" key="3">
    <source>
        <dbReference type="ARBA" id="ARBA00022525"/>
    </source>
</evidence>
<dbReference type="Gene3D" id="3.10.170.10">
    <property type="match status" value="1"/>
</dbReference>
<evidence type="ECO:0000256" key="9">
    <source>
        <dbReference type="ARBA" id="ARBA00023049"/>
    </source>
</evidence>
<evidence type="ECO:0000256" key="6">
    <source>
        <dbReference type="ARBA" id="ARBA00022729"/>
    </source>
</evidence>
<feature type="binding site" evidence="12">
    <location>
        <position position="548"/>
    </location>
    <ligand>
        <name>Zn(2+)</name>
        <dbReference type="ChEBI" id="CHEBI:29105"/>
        <note>catalytic</note>
    </ligand>
</feature>
<organism evidence="16 17">
    <name type="scientific">Ceratobasidium theobromae</name>
    <dbReference type="NCBI Taxonomy" id="1582974"/>
    <lineage>
        <taxon>Eukaryota</taxon>
        <taxon>Fungi</taxon>
        <taxon>Dikarya</taxon>
        <taxon>Basidiomycota</taxon>
        <taxon>Agaricomycotina</taxon>
        <taxon>Agaricomycetes</taxon>
        <taxon>Cantharellales</taxon>
        <taxon>Ceratobasidiaceae</taxon>
        <taxon>Ceratobasidium</taxon>
    </lineage>
</organism>
<evidence type="ECO:0000256" key="10">
    <source>
        <dbReference type="ARBA" id="ARBA00023145"/>
    </source>
</evidence>
<dbReference type="GO" id="GO:0008270">
    <property type="term" value="F:zinc ion binding"/>
    <property type="evidence" value="ECO:0007669"/>
    <property type="project" value="InterPro"/>
</dbReference>
<proteinExistence type="inferred from homology"/>
<evidence type="ECO:0000256" key="14">
    <source>
        <dbReference type="SAM" id="MobiDB-lite"/>
    </source>
</evidence>
<dbReference type="OrthoDB" id="3227768at2759"/>
<accession>A0A5N5QFM9</accession>
<evidence type="ECO:0000256" key="5">
    <source>
        <dbReference type="ARBA" id="ARBA00022723"/>
    </source>
</evidence>
<evidence type="ECO:0000259" key="15">
    <source>
        <dbReference type="Pfam" id="PF07504"/>
    </source>
</evidence>
<evidence type="ECO:0000256" key="2">
    <source>
        <dbReference type="ARBA" id="ARBA00006006"/>
    </source>
</evidence>
<evidence type="ECO:0000256" key="1">
    <source>
        <dbReference type="ARBA" id="ARBA00004613"/>
    </source>
</evidence>
<keyword evidence="4 13" id="KW-0645">Protease</keyword>
<comment type="similarity">
    <text evidence="2 13">Belongs to the peptidase M36 family.</text>
</comment>
<dbReference type="Pfam" id="PF02128">
    <property type="entry name" value="Peptidase_M36"/>
    <property type="match status" value="1"/>
</dbReference>
<dbReference type="InterPro" id="IPR001842">
    <property type="entry name" value="Peptidase_M36"/>
</dbReference>
<dbReference type="GO" id="GO:0005615">
    <property type="term" value="C:extracellular space"/>
    <property type="evidence" value="ECO:0007669"/>
    <property type="project" value="InterPro"/>
</dbReference>
<protein>
    <recommendedName>
        <fullName evidence="13">Extracellular metalloproteinase</fullName>
        <ecNumber evidence="13">3.4.24.-</ecNumber>
    </recommendedName>
    <alternativeName>
        <fullName evidence="13">Fungalysin</fullName>
    </alternativeName>
</protein>
<feature type="binding site" evidence="12">
    <location>
        <position position="544"/>
    </location>
    <ligand>
        <name>Zn(2+)</name>
        <dbReference type="ChEBI" id="CHEBI:29105"/>
        <note>catalytic</note>
    </ligand>
</feature>
<evidence type="ECO:0000256" key="11">
    <source>
        <dbReference type="PIRSR" id="PIRSR601842-1"/>
    </source>
</evidence>
<gene>
    <name evidence="16" type="ORF">CTheo_6297</name>
</gene>
<dbReference type="EC" id="3.4.24.-" evidence="13"/>
<evidence type="ECO:0000313" key="17">
    <source>
        <dbReference type="Proteomes" id="UP000383932"/>
    </source>
</evidence>
<evidence type="ECO:0000256" key="8">
    <source>
        <dbReference type="ARBA" id="ARBA00022833"/>
    </source>
</evidence>